<dbReference type="Gene3D" id="1.20.1260.10">
    <property type="match status" value="1"/>
</dbReference>
<evidence type="ECO:0000259" key="1">
    <source>
        <dbReference type="Pfam" id="PF12902"/>
    </source>
</evidence>
<sequence>MIRLQSKPIASLAEARKQLQTAIGVEFGTLPPYLYALYSIPPGQNLQAAERIKSVAMQEMIHMCLACNILNAIGGEPALKPPKYPGPLPGDIGPPGGKPLKIRLYPFSKEAMAQGMAIEEPMDGPIDFPDKPMLKAGKSETVTIGEFYTRLDAYLATLPASDWHAGRNQIDDNQYFMGQLFDVNGYPDAHKAIEQIISEGEGASNSPLDFQQEVAHFYRFEEVFRNQVLTKDPNPKGYAWTGTLGVDWKAVYPAIIDPASHDFSHDPPAARAAQKACDAAFSRMVRELQLAVTGHEGHLGLAVRAMFDLRMAAHVAFTTPLADPKKVAGPSFVYKPGAWK</sequence>
<dbReference type="RefSeq" id="WP_307350049.1">
    <property type="nucleotide sequence ID" value="NZ_JAUSVS010000005.1"/>
</dbReference>
<comment type="caution">
    <text evidence="2">The sequence shown here is derived from an EMBL/GenBank/DDBJ whole genome shotgun (WGS) entry which is preliminary data.</text>
</comment>
<accession>A0ABU0ISM9</accession>
<dbReference type="InterPro" id="IPR012347">
    <property type="entry name" value="Ferritin-like"/>
</dbReference>
<dbReference type="SUPFAM" id="SSF47240">
    <property type="entry name" value="Ferritin-like"/>
    <property type="match status" value="1"/>
</dbReference>
<protein>
    <recommendedName>
        <fullName evidence="1">Iminophenyl-pyruvate dimer synthase domain-containing protein</fullName>
    </recommendedName>
</protein>
<feature type="domain" description="Iminophenyl-pyruvate dimer synthase" evidence="1">
    <location>
        <begin position="19"/>
        <end position="224"/>
    </location>
</feature>
<dbReference type="InterPro" id="IPR026820">
    <property type="entry name" value="VioB/RebD_dom"/>
</dbReference>
<dbReference type="Proteomes" id="UP001228905">
    <property type="component" value="Unassembled WGS sequence"/>
</dbReference>
<evidence type="ECO:0000313" key="2">
    <source>
        <dbReference type="EMBL" id="MDQ0464989.1"/>
    </source>
</evidence>
<reference evidence="2 3" key="1">
    <citation type="submission" date="2023-07" db="EMBL/GenBank/DDBJ databases">
        <title>Genomic Encyclopedia of Type Strains, Phase IV (KMG-IV): sequencing the most valuable type-strain genomes for metagenomic binning, comparative biology and taxonomic classification.</title>
        <authorList>
            <person name="Goeker M."/>
        </authorList>
    </citation>
    <scope>NUCLEOTIDE SEQUENCE [LARGE SCALE GENOMIC DNA]</scope>
    <source>
        <strain evidence="2 3">DSM 18695</strain>
    </source>
</reference>
<name>A0ABU0ISM9_9CAUL</name>
<dbReference type="InterPro" id="IPR009078">
    <property type="entry name" value="Ferritin-like_SF"/>
</dbReference>
<dbReference type="PANTHER" id="PTHR34400:SF4">
    <property type="entry name" value="MEMBRANE PROTEIN"/>
    <property type="match status" value="1"/>
</dbReference>
<proteinExistence type="predicted"/>
<dbReference type="EMBL" id="JAUSVS010000005">
    <property type="protein sequence ID" value="MDQ0464989.1"/>
    <property type="molecule type" value="Genomic_DNA"/>
</dbReference>
<gene>
    <name evidence="2" type="ORF">QO010_002773</name>
</gene>
<organism evidence="2 3">
    <name type="scientific">Caulobacter ginsengisoli</name>
    <dbReference type="NCBI Taxonomy" id="400775"/>
    <lineage>
        <taxon>Bacteria</taxon>
        <taxon>Pseudomonadati</taxon>
        <taxon>Pseudomonadota</taxon>
        <taxon>Alphaproteobacteria</taxon>
        <taxon>Caulobacterales</taxon>
        <taxon>Caulobacteraceae</taxon>
        <taxon>Caulobacter</taxon>
    </lineage>
</organism>
<evidence type="ECO:0000313" key="3">
    <source>
        <dbReference type="Proteomes" id="UP001228905"/>
    </source>
</evidence>
<dbReference type="Pfam" id="PF12902">
    <property type="entry name" value="Ferritin-like"/>
    <property type="match status" value="1"/>
</dbReference>
<keyword evidence="3" id="KW-1185">Reference proteome</keyword>
<dbReference type="PANTHER" id="PTHR34400">
    <property type="match status" value="1"/>
</dbReference>